<dbReference type="EMBL" id="JBHSBB010000009">
    <property type="protein sequence ID" value="MFC4032290.1"/>
    <property type="molecule type" value="Genomic_DNA"/>
</dbReference>
<evidence type="ECO:0000256" key="2">
    <source>
        <dbReference type="SAM" id="MobiDB-lite"/>
    </source>
</evidence>
<evidence type="ECO:0000256" key="1">
    <source>
        <dbReference type="ARBA" id="ARBA00022801"/>
    </source>
</evidence>
<dbReference type="PANTHER" id="PTHR43156">
    <property type="entry name" value="STAGE II SPORULATION PROTEIN E-RELATED"/>
    <property type="match status" value="1"/>
</dbReference>
<dbReference type="Gene3D" id="3.30.450.20">
    <property type="entry name" value="PAS domain"/>
    <property type="match status" value="1"/>
</dbReference>
<dbReference type="Gene3D" id="3.60.40.10">
    <property type="entry name" value="PPM-type phosphatase domain"/>
    <property type="match status" value="1"/>
</dbReference>
<keyword evidence="5" id="KW-1185">Reference proteome</keyword>
<proteinExistence type="predicted"/>
<accession>A0ABV8HNC3</accession>
<dbReference type="PROSITE" id="PS50112">
    <property type="entry name" value="PAS"/>
    <property type="match status" value="1"/>
</dbReference>
<feature type="domain" description="PAS" evidence="3">
    <location>
        <begin position="182"/>
        <end position="233"/>
    </location>
</feature>
<dbReference type="SUPFAM" id="SSF81606">
    <property type="entry name" value="PP2C-like"/>
    <property type="match status" value="1"/>
</dbReference>
<comment type="caution">
    <text evidence="4">The sequence shown here is derived from an EMBL/GenBank/DDBJ whole genome shotgun (WGS) entry which is preliminary data.</text>
</comment>
<keyword evidence="1" id="KW-0378">Hydrolase</keyword>
<dbReference type="InterPro" id="IPR036457">
    <property type="entry name" value="PPM-type-like_dom_sf"/>
</dbReference>
<evidence type="ECO:0000313" key="5">
    <source>
        <dbReference type="Proteomes" id="UP001595765"/>
    </source>
</evidence>
<dbReference type="Pfam" id="PF13185">
    <property type="entry name" value="GAF_2"/>
    <property type="match status" value="1"/>
</dbReference>
<dbReference type="SMART" id="SM00065">
    <property type="entry name" value="GAF"/>
    <property type="match status" value="1"/>
</dbReference>
<gene>
    <name evidence="4" type="ORF">ACFO3J_12450</name>
</gene>
<dbReference type="InterPro" id="IPR029016">
    <property type="entry name" value="GAF-like_dom_sf"/>
</dbReference>
<dbReference type="SUPFAM" id="SSF55781">
    <property type="entry name" value="GAF domain-like"/>
    <property type="match status" value="2"/>
</dbReference>
<dbReference type="SUPFAM" id="SSF55785">
    <property type="entry name" value="PYP-like sensor domain (PAS domain)"/>
    <property type="match status" value="1"/>
</dbReference>
<dbReference type="InterPro" id="IPR000014">
    <property type="entry name" value="PAS"/>
</dbReference>
<dbReference type="InterPro" id="IPR035965">
    <property type="entry name" value="PAS-like_dom_sf"/>
</dbReference>
<dbReference type="PANTHER" id="PTHR43156:SF2">
    <property type="entry name" value="STAGE II SPORULATION PROTEIN E"/>
    <property type="match status" value="1"/>
</dbReference>
<dbReference type="InterPro" id="IPR001932">
    <property type="entry name" value="PPM-type_phosphatase-like_dom"/>
</dbReference>
<dbReference type="InterPro" id="IPR013656">
    <property type="entry name" value="PAS_4"/>
</dbReference>
<name>A0ABV8HNC3_9ACTN</name>
<dbReference type="Proteomes" id="UP001595765">
    <property type="component" value="Unassembled WGS sequence"/>
</dbReference>
<dbReference type="SMART" id="SM00091">
    <property type="entry name" value="PAS"/>
    <property type="match status" value="1"/>
</dbReference>
<reference evidence="5" key="1">
    <citation type="journal article" date="2019" name="Int. J. Syst. Evol. Microbiol.">
        <title>The Global Catalogue of Microorganisms (GCM) 10K type strain sequencing project: providing services to taxonomists for standard genome sequencing and annotation.</title>
        <authorList>
            <consortium name="The Broad Institute Genomics Platform"/>
            <consortium name="The Broad Institute Genome Sequencing Center for Infectious Disease"/>
            <person name="Wu L."/>
            <person name="Ma J."/>
        </authorList>
    </citation>
    <scope>NUCLEOTIDE SEQUENCE [LARGE SCALE GENOMIC DNA]</scope>
    <source>
        <strain evidence="5">CGMCC 4.7237</strain>
    </source>
</reference>
<dbReference type="CDD" id="cd00130">
    <property type="entry name" value="PAS"/>
    <property type="match status" value="1"/>
</dbReference>
<evidence type="ECO:0000313" key="4">
    <source>
        <dbReference type="EMBL" id="MFC4032290.1"/>
    </source>
</evidence>
<dbReference type="InterPro" id="IPR052016">
    <property type="entry name" value="Bact_Sigma-Reg"/>
</dbReference>
<feature type="region of interest" description="Disordered" evidence="2">
    <location>
        <begin position="282"/>
        <end position="307"/>
    </location>
</feature>
<protein>
    <submittedName>
        <fullName evidence="4">SpoIIE family protein phosphatase</fullName>
    </submittedName>
</protein>
<dbReference type="RefSeq" id="WP_386429099.1">
    <property type="nucleotide sequence ID" value="NZ_JBHSBB010000009.1"/>
</dbReference>
<dbReference type="Pfam" id="PF08448">
    <property type="entry name" value="PAS_4"/>
    <property type="match status" value="1"/>
</dbReference>
<dbReference type="Pfam" id="PF07228">
    <property type="entry name" value="SpoIIE"/>
    <property type="match status" value="1"/>
</dbReference>
<dbReference type="Gene3D" id="3.30.450.40">
    <property type="match status" value="2"/>
</dbReference>
<organism evidence="4 5">
    <name type="scientific">Streptomyces polygonati</name>
    <dbReference type="NCBI Taxonomy" id="1617087"/>
    <lineage>
        <taxon>Bacteria</taxon>
        <taxon>Bacillati</taxon>
        <taxon>Actinomycetota</taxon>
        <taxon>Actinomycetes</taxon>
        <taxon>Kitasatosporales</taxon>
        <taxon>Streptomycetaceae</taxon>
        <taxon>Streptomyces</taxon>
    </lineage>
</organism>
<dbReference type="SMART" id="SM00331">
    <property type="entry name" value="PP2C_SIG"/>
    <property type="match status" value="1"/>
</dbReference>
<evidence type="ECO:0000259" key="3">
    <source>
        <dbReference type="PROSITE" id="PS50112"/>
    </source>
</evidence>
<dbReference type="InterPro" id="IPR003018">
    <property type="entry name" value="GAF"/>
</dbReference>
<sequence length="710" mass="75671">MAVTGEAAGGAEPGPLDAVLTETVCRTEASAGAVWVLDPDEPLLRLAVIRGIPPKFAKPWHTVSLAAPLPASDAVNDQRLVWVNSQEELARQYPRTALATPYQFALAAAPLISGTVCWGALLLLWPPTHPPDLSGREVAAIEDGSRRAAELLDDAYRAGRLIVPDRIQVLDVETAPADGSRHTAAAMRFVERLPGGSCALDLEGRVTFATSAAGELLGRDADELRGTQLWQELPWLHDPVYEDRYRAAVFSRQPASFAACRPPDRWLHFSLYPDATGISVRITPAGTGPGPRSLSRPPQPPGTTSPVKAGQLYELIHLAAALTEVVGVSDLVDLVADQIMPAFGAHGLIMFVAEADRLRVLGHRGYPADVLGRLDGLPVDTVSSPAGRTLTTGTPAYFADVAEIKRHYTAPALASGKQAWAFLPLIVSGRPVGCCVLSYTHPHQFPPDERAVLASLAGLIAQALDRARLYDTKQRLAQGLQKALLPHTLPTVPGLEVAARYLPSTRGMDIGGDFYDLIRLGPASYAAVIGDVQGHNVAAAALMGQVRTAVHAYATAGARPDQVLDRTNRLLADLDPGLFTSCLYAQIDIGAHRVLLANAGHPPPLLRDPDRSTRVVDLPPGMVLGIRPDTAYSVTEVPLPPGALLLLHTDGLVETPGVDLDKATADLARLLASADAEDLDQLTDSLLQHTRPPSRRSDDIALLLLRATST</sequence>